<dbReference type="RefSeq" id="XP_038078717.1">
    <property type="nucleotide sequence ID" value="XM_038222789.1"/>
</dbReference>
<evidence type="ECO:0000313" key="4">
    <source>
        <dbReference type="EnsemblMetazoa" id="XP_038078724.1"/>
    </source>
</evidence>
<dbReference type="PANTHER" id="PTHR16095:SF11">
    <property type="entry name" value="TRANSMEMBRANE PROTEIN 143"/>
    <property type="match status" value="1"/>
</dbReference>
<dbReference type="Pfam" id="PF12576">
    <property type="entry name" value="DUF3754"/>
    <property type="match status" value="1"/>
</dbReference>
<dbReference type="EnsemblMetazoa" id="XM_038222796.1">
    <property type="protein sequence ID" value="XP_038078724.1"/>
    <property type="gene ID" value="LOC119746029"/>
</dbReference>
<protein>
    <recommendedName>
        <fullName evidence="6">Transmembrane protein 143</fullName>
    </recommendedName>
</protein>
<feature type="region of interest" description="Disordered" evidence="2">
    <location>
        <begin position="491"/>
        <end position="531"/>
    </location>
</feature>
<dbReference type="EnsemblMetazoa" id="XM_038222789.1">
    <property type="protein sequence ID" value="XP_038078717.1"/>
    <property type="gene ID" value="LOC119746029"/>
</dbReference>
<keyword evidence="5" id="KW-1185">Reference proteome</keyword>
<evidence type="ECO:0000313" key="5">
    <source>
        <dbReference type="Proteomes" id="UP000887568"/>
    </source>
</evidence>
<evidence type="ECO:0000256" key="3">
    <source>
        <dbReference type="SAM" id="Phobius"/>
    </source>
</evidence>
<dbReference type="AlphaFoldDB" id="A0A914BRD5"/>
<sequence length="531" mass="60385">MATSYCKIGRSVLNLRGRVCATNSRARLTHLNSICRSIRIPPSGSQLVQSRTSSTATGQSVSSTLSQSEAKERIETHPVLTLPPEDQGLRERFIPISRRSLVRLLMQEEGLLTSADQEKFEELAVSLDWTITNQYHGVLAELKQLFDPVNPDQDTMATRFWRKKDVLDSEFWLLRKLVIIMGKANFHELPRNVIEKALAEHVSGEGVSVSVNPKKYDILRFWALGKELPKERVPLYKRLFSFLFYRVTRQQPPAPIEYYKRVVLAVRPKGNNKLILKMFKEIPTGALEQLLPDGKIQMTRWDQGVLGTAIAIGSLSLLVKGVTLLADIKLDWTLITASVTGLMALSAWNKYKNRRTRYMMQLSRTLYFKNVANNRGVLTLLVDRAQEETFKEALLTYAFLLAERPPSFTSPPSQAVEGNSSLPVSLGGIPASLLERKIESWVKERSKATVEFDSTAGTRLLETFGILRRDEEDNLSIVSIDAALHGLPRQPLSMATRDEEPELDEGYDREMFESEEEYRKEERRNSKWGWQ</sequence>
<feature type="transmembrane region" description="Helical" evidence="3">
    <location>
        <begin position="332"/>
        <end position="351"/>
    </location>
</feature>
<feature type="transmembrane region" description="Helical" evidence="3">
    <location>
        <begin position="305"/>
        <end position="326"/>
    </location>
</feature>
<feature type="compositionally biased region" description="Basic and acidic residues" evidence="2">
    <location>
        <begin position="506"/>
        <end position="525"/>
    </location>
</feature>
<keyword evidence="3" id="KW-0472">Membrane</keyword>
<keyword evidence="1" id="KW-0597">Phosphoprotein</keyword>
<dbReference type="OrthoDB" id="2020015at2759"/>
<dbReference type="CTD" id="55260"/>
<dbReference type="InterPro" id="IPR022227">
    <property type="entry name" value="DUF3754"/>
</dbReference>
<proteinExistence type="predicted"/>
<dbReference type="OMA" id="RFHADEA"/>
<organism evidence="4 5">
    <name type="scientific">Patiria miniata</name>
    <name type="common">Bat star</name>
    <name type="synonym">Asterina miniata</name>
    <dbReference type="NCBI Taxonomy" id="46514"/>
    <lineage>
        <taxon>Eukaryota</taxon>
        <taxon>Metazoa</taxon>
        <taxon>Echinodermata</taxon>
        <taxon>Eleutherozoa</taxon>
        <taxon>Asterozoa</taxon>
        <taxon>Asteroidea</taxon>
        <taxon>Valvatacea</taxon>
        <taxon>Valvatida</taxon>
        <taxon>Asterinidae</taxon>
        <taxon>Patiria</taxon>
    </lineage>
</organism>
<evidence type="ECO:0000256" key="2">
    <source>
        <dbReference type="SAM" id="MobiDB-lite"/>
    </source>
</evidence>
<keyword evidence="3" id="KW-1133">Transmembrane helix</keyword>
<name>A0A914BRD5_PATMI</name>
<evidence type="ECO:0008006" key="6">
    <source>
        <dbReference type="Google" id="ProtNLM"/>
    </source>
</evidence>
<evidence type="ECO:0000256" key="1">
    <source>
        <dbReference type="ARBA" id="ARBA00022553"/>
    </source>
</evidence>
<dbReference type="GeneID" id="119746029"/>
<keyword evidence="3" id="KW-0812">Transmembrane</keyword>
<reference evidence="4" key="1">
    <citation type="submission" date="2022-11" db="UniProtKB">
        <authorList>
            <consortium name="EnsemblMetazoa"/>
        </authorList>
    </citation>
    <scope>IDENTIFICATION</scope>
</reference>
<dbReference type="RefSeq" id="XP_038078724.1">
    <property type="nucleotide sequence ID" value="XM_038222796.1"/>
</dbReference>
<feature type="compositionally biased region" description="Polar residues" evidence="2">
    <location>
        <begin position="44"/>
        <end position="68"/>
    </location>
</feature>
<dbReference type="Proteomes" id="UP000887568">
    <property type="component" value="Unplaced"/>
</dbReference>
<dbReference type="PANTHER" id="PTHR16095">
    <property type="entry name" value="TRANSMEMBRANE PROTEIN 143 FAMILY MEMBER"/>
    <property type="match status" value="1"/>
</dbReference>
<accession>A0A914BRD5</accession>
<feature type="region of interest" description="Disordered" evidence="2">
    <location>
        <begin position="44"/>
        <end position="77"/>
    </location>
</feature>